<proteinExistence type="predicted"/>
<evidence type="ECO:0000313" key="2">
    <source>
        <dbReference type="EMBL" id="KKN76669.1"/>
    </source>
</evidence>
<keyword evidence="1" id="KW-0812">Transmembrane</keyword>
<name>A0A0F9TBX9_9ZZZZ</name>
<accession>A0A0F9TBX9</accession>
<reference evidence="2" key="1">
    <citation type="journal article" date="2015" name="Nature">
        <title>Complex archaea that bridge the gap between prokaryotes and eukaryotes.</title>
        <authorList>
            <person name="Spang A."/>
            <person name="Saw J.H."/>
            <person name="Jorgensen S.L."/>
            <person name="Zaremba-Niedzwiedzka K."/>
            <person name="Martijn J."/>
            <person name="Lind A.E."/>
            <person name="van Eijk R."/>
            <person name="Schleper C."/>
            <person name="Guy L."/>
            <person name="Ettema T.J."/>
        </authorList>
    </citation>
    <scope>NUCLEOTIDE SEQUENCE</scope>
</reference>
<sequence>MNTNHEQSYRDEQLLIDFLLGKCDQAQAEEVIRRLRSDEAFHKLHDDLDRTFAAFGALSEPVAADDLTERTLQMIRQSDSDNAPLASRLGGRSAAPTFSLRELAGIAAAVVLMAAVFIPSMRSARRQELQRRCASQVGQMGAALTRHAIANGGVLPNADHQRRRWLPINGKPIASTSAGLFELVKGQYAPAAVFVCPATASRPARYVIHLKMTDFPSDAYISYSYQHTLGGRRISLYNPRLKPVAEQMAVLADSSPVFVGGQFNPDRIASSSDNHHGRGQNIWFLAGHVAWSPTPAAGVGGNNIYLIEGLDSYRGDETPTDETDTFLLPAYSMGASR</sequence>
<dbReference type="EMBL" id="LAZR01000291">
    <property type="protein sequence ID" value="KKN76669.1"/>
    <property type="molecule type" value="Genomic_DNA"/>
</dbReference>
<keyword evidence="1" id="KW-1133">Transmembrane helix</keyword>
<protein>
    <recommendedName>
        <fullName evidence="3">DUF1559 domain-containing protein</fullName>
    </recommendedName>
</protein>
<keyword evidence="1" id="KW-0472">Membrane</keyword>
<evidence type="ECO:0000256" key="1">
    <source>
        <dbReference type="SAM" id="Phobius"/>
    </source>
</evidence>
<feature type="transmembrane region" description="Helical" evidence="1">
    <location>
        <begin position="103"/>
        <end position="121"/>
    </location>
</feature>
<dbReference type="AlphaFoldDB" id="A0A0F9TBX9"/>
<comment type="caution">
    <text evidence="2">The sequence shown here is derived from an EMBL/GenBank/DDBJ whole genome shotgun (WGS) entry which is preliminary data.</text>
</comment>
<organism evidence="2">
    <name type="scientific">marine sediment metagenome</name>
    <dbReference type="NCBI Taxonomy" id="412755"/>
    <lineage>
        <taxon>unclassified sequences</taxon>
        <taxon>metagenomes</taxon>
        <taxon>ecological metagenomes</taxon>
    </lineage>
</organism>
<gene>
    <name evidence="2" type="ORF">LCGC14_0367600</name>
</gene>
<evidence type="ECO:0008006" key="3">
    <source>
        <dbReference type="Google" id="ProtNLM"/>
    </source>
</evidence>